<evidence type="ECO:0000256" key="1">
    <source>
        <dbReference type="PROSITE-ProRule" id="PRU00047"/>
    </source>
</evidence>
<organism evidence="4 5">
    <name type="scientific">Colletotrichum chrysophilum</name>
    <dbReference type="NCBI Taxonomy" id="1836956"/>
    <lineage>
        <taxon>Eukaryota</taxon>
        <taxon>Fungi</taxon>
        <taxon>Dikarya</taxon>
        <taxon>Ascomycota</taxon>
        <taxon>Pezizomycotina</taxon>
        <taxon>Sordariomycetes</taxon>
        <taxon>Hypocreomycetidae</taxon>
        <taxon>Glomerellales</taxon>
        <taxon>Glomerellaceae</taxon>
        <taxon>Colletotrichum</taxon>
        <taxon>Colletotrichum gloeosporioides species complex</taxon>
    </lineage>
</organism>
<comment type="caution">
    <text evidence="4">The sequence shown here is derived from an EMBL/GenBank/DDBJ whole genome shotgun (WGS) entry which is preliminary data.</text>
</comment>
<feature type="region of interest" description="Disordered" evidence="2">
    <location>
        <begin position="351"/>
        <end position="406"/>
    </location>
</feature>
<reference evidence="4" key="1">
    <citation type="submission" date="2023-01" db="EMBL/GenBank/DDBJ databases">
        <title>Colletotrichum chrysophilum M932 genome sequence.</title>
        <authorList>
            <person name="Baroncelli R."/>
        </authorList>
    </citation>
    <scope>NUCLEOTIDE SEQUENCE</scope>
    <source>
        <strain evidence="4">M932</strain>
    </source>
</reference>
<protein>
    <submittedName>
        <fullName evidence="4">Transposase</fullName>
    </submittedName>
</protein>
<dbReference type="Pfam" id="PF03184">
    <property type="entry name" value="DDE_1"/>
    <property type="match status" value="1"/>
</dbReference>
<proteinExistence type="predicted"/>
<dbReference type="InterPro" id="IPR004875">
    <property type="entry name" value="DDE_SF_endonuclease_dom"/>
</dbReference>
<dbReference type="AlphaFoldDB" id="A0AAD9ECJ7"/>
<dbReference type="PANTHER" id="PTHR19303">
    <property type="entry name" value="TRANSPOSON"/>
    <property type="match status" value="1"/>
</dbReference>
<name>A0AAD9ECJ7_9PEZI</name>
<evidence type="ECO:0000313" key="4">
    <source>
        <dbReference type="EMBL" id="KAK1843585.1"/>
    </source>
</evidence>
<keyword evidence="1" id="KW-0862">Zinc</keyword>
<feature type="compositionally biased region" description="Acidic residues" evidence="2">
    <location>
        <begin position="397"/>
        <end position="406"/>
    </location>
</feature>
<evidence type="ECO:0000259" key="3">
    <source>
        <dbReference type="PROSITE" id="PS50158"/>
    </source>
</evidence>
<dbReference type="GO" id="GO:0003677">
    <property type="term" value="F:DNA binding"/>
    <property type="evidence" value="ECO:0007669"/>
    <property type="project" value="TreeGrafter"/>
</dbReference>
<dbReference type="GO" id="GO:0005634">
    <property type="term" value="C:nucleus"/>
    <property type="evidence" value="ECO:0007669"/>
    <property type="project" value="TreeGrafter"/>
</dbReference>
<dbReference type="PROSITE" id="PS50158">
    <property type="entry name" value="ZF_CCHC"/>
    <property type="match status" value="1"/>
</dbReference>
<dbReference type="PANTHER" id="PTHR19303:SF62">
    <property type="entry name" value="HTH CENPB-TYPE DOMAIN-CONTAINING PROTEIN-RELATED"/>
    <property type="match status" value="1"/>
</dbReference>
<dbReference type="EMBL" id="JAQOWY010000350">
    <property type="protein sequence ID" value="KAK1843585.1"/>
    <property type="molecule type" value="Genomic_DNA"/>
</dbReference>
<dbReference type="InterPro" id="IPR001878">
    <property type="entry name" value="Znf_CCHC"/>
</dbReference>
<accession>A0AAD9ECJ7</accession>
<keyword evidence="1" id="KW-0863">Zinc-finger</keyword>
<feature type="domain" description="CCHC-type" evidence="3">
    <location>
        <begin position="376"/>
        <end position="393"/>
    </location>
</feature>
<evidence type="ECO:0000256" key="2">
    <source>
        <dbReference type="SAM" id="MobiDB-lite"/>
    </source>
</evidence>
<keyword evidence="5" id="KW-1185">Reference proteome</keyword>
<sequence>MMAKYGINNEDLYNFDETGFMMGVITGSMVVTRADRHGKAKSVQPGNREWATVIECINSRGWCIPPFVIVRGSYHLANWSTESGFPGDWVIKPTTNGWNDNETGLDWIKHFEKHTRAHAKGVYRMLIIDGHESHLSAEFDEYCKQNNIITVSMPPHSSHLLQPLDIALYSPLKRAYGDEINLFIKSSVNHITKSEFFVAFYKAHNKIFTNENIKSAFRGAGILPWDPNHVIGKLNVYIRTPTPPATDPSTPPAWQSQTPSNRHEALSQSNFIKTRISAHQGSSPTPIIEAVDRLAKGAQAMAHSITILTDQVRTLQDANVALAKRRRAKKTRVQLGGALSIAESQVILEEKGKGKCPAPQEGEDGGLSKKGRSAQRRCGVCGKTGHNARTCSKDVESSSESDADES</sequence>
<keyword evidence="1" id="KW-0479">Metal-binding</keyword>
<dbReference type="GO" id="GO:0008270">
    <property type="term" value="F:zinc ion binding"/>
    <property type="evidence" value="ECO:0007669"/>
    <property type="project" value="UniProtKB-KW"/>
</dbReference>
<dbReference type="InterPro" id="IPR050863">
    <property type="entry name" value="CenT-Element_Derived"/>
</dbReference>
<gene>
    <name evidence="4" type="ORF">CCHR01_13777</name>
</gene>
<dbReference type="Proteomes" id="UP001243330">
    <property type="component" value="Unassembled WGS sequence"/>
</dbReference>
<evidence type="ECO:0000313" key="5">
    <source>
        <dbReference type="Proteomes" id="UP001243330"/>
    </source>
</evidence>